<keyword evidence="4" id="KW-0560">Oxidoreductase</keyword>
<dbReference type="AlphaFoldDB" id="A0A1I2MA26"/>
<dbReference type="EMBL" id="FOOT01000001">
    <property type="protein sequence ID" value="SFF87748.1"/>
    <property type="molecule type" value="Genomic_DNA"/>
</dbReference>
<dbReference type="GO" id="GO:0016705">
    <property type="term" value="F:oxidoreductase activity, acting on paired donors, with incorporation or reduction of molecular oxygen"/>
    <property type="evidence" value="ECO:0007669"/>
    <property type="project" value="InterPro"/>
</dbReference>
<keyword evidence="8" id="KW-1185">Reference proteome</keyword>
<evidence type="ECO:0000256" key="3">
    <source>
        <dbReference type="ARBA" id="ARBA00022723"/>
    </source>
</evidence>
<dbReference type="OrthoDB" id="9764248at2"/>
<sequence length="420" mass="48842">MPTTIPHESTLDDAISLISEGYPYIKNRLEKYNSNIFETRLLGEKAVCIHGKDAAQLFYDNTLFWRKNVVPKRVQQTLMGKNGVQMLDDKAHYHRKALFMSFMSRDRIEELMRLLMRYWRAYARKWEKMDRVILLDEASEIFCLAACHWAGVPLKPSEVRQRAEEYMAMIYGFGGITTRYWRGVQARKRSESWNEQIINDIRSGKLHVPESSAAYQIAWFRDLDGELLSTEVAAVELMNVVRPIVAIATYVAYSALALHQHPEQEHKLNTRGEEYLQHFVQEVRRMYPFTPLLGARPRHEFEWSGYTFKEGTLVLLDVYGLLHDPEIWPQPEEFKPDRFKDWSGSPFDFIPQGGGEFDTNHRCAGEWITIEAMKASLKFLTRELHYIVPPQNLRVDISKMPTKPASGFVIAEVKYVGLKV</sequence>
<dbReference type="STRING" id="1436961.SAMN05421739_101215"/>
<protein>
    <submittedName>
        <fullName evidence="7">Fatty-acid peroxygenase</fullName>
    </submittedName>
</protein>
<keyword evidence="2 6" id="KW-0349">Heme</keyword>
<evidence type="ECO:0000256" key="4">
    <source>
        <dbReference type="ARBA" id="ARBA00023002"/>
    </source>
</evidence>
<name>A0A1I2MA26_9BACT</name>
<evidence type="ECO:0000313" key="8">
    <source>
        <dbReference type="Proteomes" id="UP000198724"/>
    </source>
</evidence>
<dbReference type="GO" id="GO:0005506">
    <property type="term" value="F:iron ion binding"/>
    <property type="evidence" value="ECO:0007669"/>
    <property type="project" value="InterPro"/>
</dbReference>
<dbReference type="InterPro" id="IPR050705">
    <property type="entry name" value="Cytochrome_P450_3A"/>
</dbReference>
<keyword evidence="3 6" id="KW-0479">Metal-binding</keyword>
<feature type="binding site" description="axial binding residue" evidence="6">
    <location>
        <position position="363"/>
    </location>
    <ligand>
        <name>heme</name>
        <dbReference type="ChEBI" id="CHEBI:30413"/>
    </ligand>
    <ligandPart>
        <name>Fe</name>
        <dbReference type="ChEBI" id="CHEBI:18248"/>
    </ligandPart>
</feature>
<keyword evidence="5 6" id="KW-0408">Iron</keyword>
<dbReference type="InterPro" id="IPR001128">
    <property type="entry name" value="Cyt_P450"/>
</dbReference>
<evidence type="ECO:0000256" key="2">
    <source>
        <dbReference type="ARBA" id="ARBA00022617"/>
    </source>
</evidence>
<comment type="cofactor">
    <cofactor evidence="6">
        <name>heme</name>
        <dbReference type="ChEBI" id="CHEBI:30413"/>
    </cofactor>
</comment>
<gene>
    <name evidence="7" type="ORF">SAMN05421739_101215</name>
</gene>
<evidence type="ECO:0000256" key="6">
    <source>
        <dbReference type="PIRSR" id="PIRSR602401-1"/>
    </source>
</evidence>
<evidence type="ECO:0000256" key="5">
    <source>
        <dbReference type="ARBA" id="ARBA00023004"/>
    </source>
</evidence>
<dbReference type="CDD" id="cd11067">
    <property type="entry name" value="CYP152"/>
    <property type="match status" value="1"/>
</dbReference>
<dbReference type="PANTHER" id="PTHR24302:SF15">
    <property type="entry name" value="FATTY-ACID PEROXYGENASE"/>
    <property type="match status" value="1"/>
</dbReference>
<dbReference type="Proteomes" id="UP000198724">
    <property type="component" value="Unassembled WGS sequence"/>
</dbReference>
<organism evidence="7 8">
    <name type="scientific">Pontibacter chinhatensis</name>
    <dbReference type="NCBI Taxonomy" id="1436961"/>
    <lineage>
        <taxon>Bacteria</taxon>
        <taxon>Pseudomonadati</taxon>
        <taxon>Bacteroidota</taxon>
        <taxon>Cytophagia</taxon>
        <taxon>Cytophagales</taxon>
        <taxon>Hymenobacteraceae</taxon>
        <taxon>Pontibacter</taxon>
    </lineage>
</organism>
<evidence type="ECO:0000313" key="7">
    <source>
        <dbReference type="EMBL" id="SFF87748.1"/>
    </source>
</evidence>
<dbReference type="InterPro" id="IPR002401">
    <property type="entry name" value="Cyt_P450_E_grp-I"/>
</dbReference>
<comment type="similarity">
    <text evidence="1">Belongs to the cytochrome P450 family.</text>
</comment>
<evidence type="ECO:0000256" key="1">
    <source>
        <dbReference type="ARBA" id="ARBA00010617"/>
    </source>
</evidence>
<proteinExistence type="inferred from homology"/>
<dbReference type="Gene3D" id="1.10.630.10">
    <property type="entry name" value="Cytochrome P450"/>
    <property type="match status" value="1"/>
</dbReference>
<accession>A0A1I2MA26</accession>
<dbReference type="SUPFAM" id="SSF48264">
    <property type="entry name" value="Cytochrome P450"/>
    <property type="match status" value="1"/>
</dbReference>
<dbReference type="InterPro" id="IPR036396">
    <property type="entry name" value="Cyt_P450_sf"/>
</dbReference>
<dbReference type="GO" id="GO:0004497">
    <property type="term" value="F:monooxygenase activity"/>
    <property type="evidence" value="ECO:0007669"/>
    <property type="project" value="InterPro"/>
</dbReference>
<dbReference type="Pfam" id="PF00067">
    <property type="entry name" value="p450"/>
    <property type="match status" value="1"/>
</dbReference>
<dbReference type="GO" id="GO:0020037">
    <property type="term" value="F:heme binding"/>
    <property type="evidence" value="ECO:0007669"/>
    <property type="project" value="InterPro"/>
</dbReference>
<reference evidence="8" key="1">
    <citation type="submission" date="2016-10" db="EMBL/GenBank/DDBJ databases">
        <authorList>
            <person name="Varghese N."/>
            <person name="Submissions S."/>
        </authorList>
    </citation>
    <scope>NUCLEOTIDE SEQUENCE [LARGE SCALE GENOMIC DNA]</scope>
    <source>
        <strain evidence="8">LP51</strain>
    </source>
</reference>
<dbReference type="PRINTS" id="PR00463">
    <property type="entry name" value="EP450I"/>
</dbReference>
<dbReference type="PANTHER" id="PTHR24302">
    <property type="entry name" value="CYTOCHROME P450 FAMILY 3"/>
    <property type="match status" value="1"/>
</dbReference>
<dbReference type="RefSeq" id="WP_092098158.1">
    <property type="nucleotide sequence ID" value="NZ_FOOT01000001.1"/>
</dbReference>